<dbReference type="InterPro" id="IPR002701">
    <property type="entry name" value="CM_II_prokaryot"/>
</dbReference>
<dbReference type="InterPro" id="IPR036263">
    <property type="entry name" value="Chorismate_II_sf"/>
</dbReference>
<dbReference type="HOGENOM" id="CLU_2818235_0_0_7"/>
<dbReference type="EMBL" id="AZHX01000286">
    <property type="protein sequence ID" value="ETX08153.1"/>
    <property type="molecule type" value="Genomic_DNA"/>
</dbReference>
<evidence type="ECO:0000256" key="1">
    <source>
        <dbReference type="ARBA" id="ARBA00012404"/>
    </source>
</evidence>
<dbReference type="SMART" id="SM00830">
    <property type="entry name" value="CM_2"/>
    <property type="match status" value="1"/>
</dbReference>
<sequence length="66" mass="7360">ANIILQVADFKKQQGGPVYDPAREDAIIARLSDLNPGPLPAEAVERIYRKIIEEMRNFEAVVHDAS</sequence>
<dbReference type="Proteomes" id="UP000019140">
    <property type="component" value="Unassembled WGS sequence"/>
</dbReference>
<keyword evidence="4" id="KW-1185">Reference proteome</keyword>
<dbReference type="Gene3D" id="1.20.59.10">
    <property type="entry name" value="Chorismate mutase"/>
    <property type="match status" value="1"/>
</dbReference>
<evidence type="ECO:0000313" key="3">
    <source>
        <dbReference type="EMBL" id="ETX08153.1"/>
    </source>
</evidence>
<evidence type="ECO:0000313" key="4">
    <source>
        <dbReference type="Proteomes" id="UP000019140"/>
    </source>
</evidence>
<dbReference type="AlphaFoldDB" id="W4MD70"/>
<accession>W4MD70</accession>
<dbReference type="Pfam" id="PF01817">
    <property type="entry name" value="CM_2"/>
    <property type="match status" value="1"/>
</dbReference>
<name>W4MD70_9BACT</name>
<feature type="domain" description="Chorismate mutase" evidence="2">
    <location>
        <begin position="1"/>
        <end position="63"/>
    </location>
</feature>
<protein>
    <recommendedName>
        <fullName evidence="1">chorismate mutase</fullName>
        <ecNumber evidence="1">5.4.99.5</ecNumber>
    </recommendedName>
</protein>
<organism evidence="3 4">
    <name type="scientific">Candidatus Entotheonella gemina</name>
    <dbReference type="NCBI Taxonomy" id="1429439"/>
    <lineage>
        <taxon>Bacteria</taxon>
        <taxon>Pseudomonadati</taxon>
        <taxon>Nitrospinota/Tectimicrobiota group</taxon>
        <taxon>Candidatus Tectimicrobiota</taxon>
        <taxon>Candidatus Entotheonellia</taxon>
        <taxon>Candidatus Entotheonellales</taxon>
        <taxon>Candidatus Entotheonellaceae</taxon>
        <taxon>Candidatus Entotheonella</taxon>
    </lineage>
</organism>
<feature type="non-terminal residue" evidence="3">
    <location>
        <position position="1"/>
    </location>
</feature>
<dbReference type="GO" id="GO:0004106">
    <property type="term" value="F:chorismate mutase activity"/>
    <property type="evidence" value="ECO:0007669"/>
    <property type="project" value="UniProtKB-EC"/>
</dbReference>
<evidence type="ECO:0000259" key="2">
    <source>
        <dbReference type="PROSITE" id="PS51168"/>
    </source>
</evidence>
<comment type="caution">
    <text evidence="3">The sequence shown here is derived from an EMBL/GenBank/DDBJ whole genome shotgun (WGS) entry which is preliminary data.</text>
</comment>
<proteinExistence type="predicted"/>
<reference evidence="3 4" key="1">
    <citation type="journal article" date="2014" name="Nature">
        <title>An environmental bacterial taxon with a large and distinct metabolic repertoire.</title>
        <authorList>
            <person name="Wilson M.C."/>
            <person name="Mori T."/>
            <person name="Ruckert C."/>
            <person name="Uria A.R."/>
            <person name="Helf M.J."/>
            <person name="Takada K."/>
            <person name="Gernert C."/>
            <person name="Steffens U.A."/>
            <person name="Heycke N."/>
            <person name="Schmitt S."/>
            <person name="Rinke C."/>
            <person name="Helfrich E.J."/>
            <person name="Brachmann A.O."/>
            <person name="Gurgui C."/>
            <person name="Wakimoto T."/>
            <person name="Kracht M."/>
            <person name="Crusemann M."/>
            <person name="Hentschel U."/>
            <person name="Abe I."/>
            <person name="Matsunaga S."/>
            <person name="Kalinowski J."/>
            <person name="Takeyama H."/>
            <person name="Piel J."/>
        </authorList>
    </citation>
    <scope>NUCLEOTIDE SEQUENCE [LARGE SCALE GENOMIC DNA]</scope>
    <source>
        <strain evidence="4">TSY2</strain>
    </source>
</reference>
<dbReference type="EC" id="5.4.99.5" evidence="1"/>
<dbReference type="SUPFAM" id="SSF48600">
    <property type="entry name" value="Chorismate mutase II"/>
    <property type="match status" value="1"/>
</dbReference>
<gene>
    <name evidence="3" type="ORF">ETSY2_07045</name>
</gene>
<dbReference type="GO" id="GO:0046417">
    <property type="term" value="P:chorismate metabolic process"/>
    <property type="evidence" value="ECO:0007669"/>
    <property type="project" value="InterPro"/>
</dbReference>
<dbReference type="PROSITE" id="PS51168">
    <property type="entry name" value="CHORISMATE_MUT_2"/>
    <property type="match status" value="1"/>
</dbReference>
<dbReference type="InterPro" id="IPR036979">
    <property type="entry name" value="CM_dom_sf"/>
</dbReference>